<feature type="transmembrane region" description="Helical" evidence="7">
    <location>
        <begin position="67"/>
        <end position="92"/>
    </location>
</feature>
<accession>A0A6N2RXU5</accession>
<keyword evidence="6 7" id="KW-0472">Membrane</keyword>
<evidence type="ECO:0000256" key="1">
    <source>
        <dbReference type="ARBA" id="ARBA00004651"/>
    </source>
</evidence>
<dbReference type="GO" id="GO:0015109">
    <property type="term" value="F:chromate transmembrane transporter activity"/>
    <property type="evidence" value="ECO:0007669"/>
    <property type="project" value="InterPro"/>
</dbReference>
<dbReference type="PANTHER" id="PTHR43663:SF1">
    <property type="entry name" value="CHROMATE TRANSPORTER"/>
    <property type="match status" value="1"/>
</dbReference>
<feature type="transmembrane region" description="Helical" evidence="7">
    <location>
        <begin position="7"/>
        <end position="26"/>
    </location>
</feature>
<evidence type="ECO:0000256" key="3">
    <source>
        <dbReference type="ARBA" id="ARBA00022475"/>
    </source>
</evidence>
<keyword evidence="5 7" id="KW-1133">Transmembrane helix</keyword>
<dbReference type="AlphaFoldDB" id="A0A6N2RXU5"/>
<dbReference type="PANTHER" id="PTHR43663">
    <property type="entry name" value="CHROMATE TRANSPORT PROTEIN-RELATED"/>
    <property type="match status" value="1"/>
</dbReference>
<evidence type="ECO:0000313" key="8">
    <source>
        <dbReference type="EMBL" id="VYS85692.1"/>
    </source>
</evidence>
<evidence type="ECO:0000256" key="5">
    <source>
        <dbReference type="ARBA" id="ARBA00022989"/>
    </source>
</evidence>
<reference evidence="8" key="1">
    <citation type="submission" date="2019-11" db="EMBL/GenBank/DDBJ databases">
        <authorList>
            <person name="Feng L."/>
        </authorList>
    </citation>
    <scope>NUCLEOTIDE SEQUENCE</scope>
    <source>
        <strain evidence="8">AvaginalisLFYP127</strain>
    </source>
</reference>
<organism evidence="8">
    <name type="scientific">Anaerococcus vaginalis</name>
    <dbReference type="NCBI Taxonomy" id="33037"/>
    <lineage>
        <taxon>Bacteria</taxon>
        <taxon>Bacillati</taxon>
        <taxon>Bacillota</taxon>
        <taxon>Tissierellia</taxon>
        <taxon>Tissierellales</taxon>
        <taxon>Peptoniphilaceae</taxon>
        <taxon>Anaerococcus</taxon>
    </lineage>
</organism>
<name>A0A6N2RXU5_9FIRM</name>
<evidence type="ECO:0000256" key="7">
    <source>
        <dbReference type="SAM" id="Phobius"/>
    </source>
</evidence>
<feature type="transmembrane region" description="Helical" evidence="7">
    <location>
        <begin position="168"/>
        <end position="184"/>
    </location>
</feature>
<dbReference type="InterPro" id="IPR003370">
    <property type="entry name" value="Chromate_transpt"/>
</dbReference>
<dbReference type="InterPro" id="IPR052518">
    <property type="entry name" value="CHR_Transporter"/>
</dbReference>
<evidence type="ECO:0000256" key="4">
    <source>
        <dbReference type="ARBA" id="ARBA00022692"/>
    </source>
</evidence>
<keyword evidence="4 7" id="KW-0812">Transmembrane</keyword>
<comment type="similarity">
    <text evidence="2">Belongs to the chromate ion transporter (CHR) (TC 2.A.51) family.</text>
</comment>
<proteinExistence type="inferred from homology"/>
<protein>
    <submittedName>
        <fullName evidence="8">Putative chromate transport protein</fullName>
    </submittedName>
</protein>
<feature type="transmembrane region" description="Helical" evidence="7">
    <location>
        <begin position="113"/>
        <end position="132"/>
    </location>
</feature>
<dbReference type="RefSeq" id="WP_070605615.1">
    <property type="nucleotide sequence ID" value="NZ_CACRSW010000007.1"/>
</dbReference>
<comment type="subcellular location">
    <subcellularLocation>
        <location evidence="1">Cell membrane</location>
        <topology evidence="1">Multi-pass membrane protein</topology>
    </subcellularLocation>
</comment>
<gene>
    <name evidence="8" type="primary">srpC_2</name>
    <name evidence="8" type="ORF">AVLFYP127_01600</name>
</gene>
<dbReference type="Pfam" id="PF02417">
    <property type="entry name" value="Chromate_transp"/>
    <property type="match status" value="1"/>
</dbReference>
<dbReference type="EMBL" id="CACRSW010000007">
    <property type="protein sequence ID" value="VYS85692.1"/>
    <property type="molecule type" value="Genomic_DNA"/>
</dbReference>
<dbReference type="GO" id="GO:0005886">
    <property type="term" value="C:plasma membrane"/>
    <property type="evidence" value="ECO:0007669"/>
    <property type="project" value="UniProtKB-SubCell"/>
</dbReference>
<feature type="transmembrane region" description="Helical" evidence="7">
    <location>
        <begin position="144"/>
        <end position="161"/>
    </location>
</feature>
<evidence type="ECO:0000256" key="6">
    <source>
        <dbReference type="ARBA" id="ARBA00023136"/>
    </source>
</evidence>
<evidence type="ECO:0000256" key="2">
    <source>
        <dbReference type="ARBA" id="ARBA00005262"/>
    </source>
</evidence>
<keyword evidence="3" id="KW-1003">Cell membrane</keyword>
<sequence>MLRLMWEFFKTGLFAIGGGMATFPFLQKMSENYDWFTSEELLDMIAVSESTPGAIGINAASFAGYKAYGITGAILASISLISPAIIIILIIAKSLDKFKTSLIVKNAFEFIRPSTAGLILGAMLNVMVISLFNVKLYEKTGNFLDLFQIIQLVLFLGFLFLLRKYKKIHPLLIIGMGAVFGVIFKL</sequence>